<dbReference type="AlphaFoldDB" id="A0AAN5I8D0"/>
<feature type="compositionally biased region" description="Basic and acidic residues" evidence="1">
    <location>
        <begin position="246"/>
        <end position="256"/>
    </location>
</feature>
<sequence>QISASGRSEIMALPFACVECNGAYSTSIERLLHRYSCHPQLLNAGGGNCRICGQNVLDLFANVDHLMNEHPAEFAYLSSEVQHLNSRIGNARSAVYWLQETCQPPGEQPQLSLTPLDIVNQMRLRAASLRRVQNGAAEMAFALPRSRRDAMNTLGNRGMSHSEKEASEPSNPAATPSQPQGHDMIPCSPSTSTATTSLHRKRPMVAPTTSSNKLKVDRQLRESPPSDCIHHSRAIATSSALPLHTQQHEMKDMNNG</sequence>
<name>A0AAN5I8D0_9BILA</name>
<accession>A0AAN5I8D0</accession>
<feature type="region of interest" description="Disordered" evidence="1">
    <location>
        <begin position="237"/>
        <end position="256"/>
    </location>
</feature>
<dbReference type="Proteomes" id="UP001328107">
    <property type="component" value="Unassembled WGS sequence"/>
</dbReference>
<evidence type="ECO:0000313" key="3">
    <source>
        <dbReference type="EMBL" id="GMR56368.1"/>
    </source>
</evidence>
<gene>
    <name evidence="3" type="ORF">PMAYCL1PPCAC_26563</name>
</gene>
<feature type="non-terminal residue" evidence="3">
    <location>
        <position position="1"/>
    </location>
</feature>
<feature type="domain" description="C2H2-type" evidence="2">
    <location>
        <begin position="17"/>
        <end position="38"/>
    </location>
</feature>
<proteinExistence type="predicted"/>
<dbReference type="EMBL" id="BTRK01000005">
    <property type="protein sequence ID" value="GMR56368.1"/>
    <property type="molecule type" value="Genomic_DNA"/>
</dbReference>
<evidence type="ECO:0000259" key="2">
    <source>
        <dbReference type="PROSITE" id="PS00028"/>
    </source>
</evidence>
<protein>
    <recommendedName>
        <fullName evidence="2">C2H2-type domain-containing protein</fullName>
    </recommendedName>
</protein>
<evidence type="ECO:0000313" key="4">
    <source>
        <dbReference type="Proteomes" id="UP001328107"/>
    </source>
</evidence>
<feature type="compositionally biased region" description="Low complexity" evidence="1">
    <location>
        <begin position="188"/>
        <end position="197"/>
    </location>
</feature>
<reference evidence="4" key="1">
    <citation type="submission" date="2022-10" db="EMBL/GenBank/DDBJ databases">
        <title>Genome assembly of Pristionchus species.</title>
        <authorList>
            <person name="Yoshida K."/>
            <person name="Sommer R.J."/>
        </authorList>
    </citation>
    <scope>NUCLEOTIDE SEQUENCE [LARGE SCALE GENOMIC DNA]</scope>
    <source>
        <strain evidence="4">RS5460</strain>
    </source>
</reference>
<comment type="caution">
    <text evidence="3">The sequence shown here is derived from an EMBL/GenBank/DDBJ whole genome shotgun (WGS) entry which is preliminary data.</text>
</comment>
<feature type="non-terminal residue" evidence="3">
    <location>
        <position position="256"/>
    </location>
</feature>
<feature type="region of interest" description="Disordered" evidence="1">
    <location>
        <begin position="151"/>
        <end position="229"/>
    </location>
</feature>
<dbReference type="PROSITE" id="PS00028">
    <property type="entry name" value="ZINC_FINGER_C2H2_1"/>
    <property type="match status" value="1"/>
</dbReference>
<dbReference type="InterPro" id="IPR013087">
    <property type="entry name" value="Znf_C2H2_type"/>
</dbReference>
<feature type="compositionally biased region" description="Polar residues" evidence="1">
    <location>
        <begin position="168"/>
        <end position="180"/>
    </location>
</feature>
<organism evidence="3 4">
    <name type="scientific">Pristionchus mayeri</name>
    <dbReference type="NCBI Taxonomy" id="1317129"/>
    <lineage>
        <taxon>Eukaryota</taxon>
        <taxon>Metazoa</taxon>
        <taxon>Ecdysozoa</taxon>
        <taxon>Nematoda</taxon>
        <taxon>Chromadorea</taxon>
        <taxon>Rhabditida</taxon>
        <taxon>Rhabditina</taxon>
        <taxon>Diplogasteromorpha</taxon>
        <taxon>Diplogasteroidea</taxon>
        <taxon>Neodiplogasteridae</taxon>
        <taxon>Pristionchus</taxon>
    </lineage>
</organism>
<keyword evidence="4" id="KW-1185">Reference proteome</keyword>
<evidence type="ECO:0000256" key="1">
    <source>
        <dbReference type="SAM" id="MobiDB-lite"/>
    </source>
</evidence>